<dbReference type="KEGG" id="lcd:clem_09755"/>
<keyword evidence="3" id="KW-1185">Reference proteome</keyword>
<accession>A0A222P3U4</accession>
<feature type="coiled-coil region" evidence="1">
    <location>
        <begin position="26"/>
        <end position="93"/>
    </location>
</feature>
<reference evidence="3" key="1">
    <citation type="submission" date="2016-07" db="EMBL/GenBank/DDBJ databases">
        <authorList>
            <person name="Florea S."/>
            <person name="Webb J.S."/>
            <person name="Jaromczyk J."/>
            <person name="Schardl C.L."/>
        </authorList>
    </citation>
    <scope>NUCLEOTIDE SEQUENCE [LARGE SCALE GENOMIC DNA]</scope>
    <source>
        <strain evidence="3">CDC-D5610</strain>
    </source>
</reference>
<name>A0A222P3U4_9GAMM</name>
<evidence type="ECO:0000256" key="1">
    <source>
        <dbReference type="SAM" id="Coils"/>
    </source>
</evidence>
<protein>
    <submittedName>
        <fullName evidence="2">Uncharacterized protein</fullName>
    </submittedName>
</protein>
<dbReference type="EMBL" id="CP016397">
    <property type="protein sequence ID" value="ASQ46501.1"/>
    <property type="molecule type" value="Genomic_DNA"/>
</dbReference>
<evidence type="ECO:0000313" key="2">
    <source>
        <dbReference type="EMBL" id="ASQ46501.1"/>
    </source>
</evidence>
<dbReference type="AlphaFoldDB" id="A0A222P3U4"/>
<organism evidence="2 3">
    <name type="scientific">Legionella clemsonensis</name>
    <dbReference type="NCBI Taxonomy" id="1867846"/>
    <lineage>
        <taxon>Bacteria</taxon>
        <taxon>Pseudomonadati</taxon>
        <taxon>Pseudomonadota</taxon>
        <taxon>Gammaproteobacteria</taxon>
        <taxon>Legionellales</taxon>
        <taxon>Legionellaceae</taxon>
        <taxon>Legionella</taxon>
    </lineage>
</organism>
<keyword evidence="1" id="KW-0175">Coiled coil</keyword>
<sequence length="257" mass="28904">MEPAVINFRHSFLAYLTSPSSNRKALIKASEQLMELADEQANAKAKAKNNEEASADEIGNELICLIDEALLHISVSQLKLDNLQNLINTLDNQQINAIGVLTAFTGKYTDPDHPAQPVSEEQYRVLASIYEIELDGHRIKEVDEKAGEAAIKLGKKLLNITQTIFEKKSLGEEEENAYKNAYDEAKGQGIEHHRGIKEKFYRFLKVLSCLFIVPAIYHAKNAEKTGSFWGHVKTKTEEDIEKSQEAIEKYKNNQSPS</sequence>
<dbReference type="Proteomes" id="UP000201728">
    <property type="component" value="Chromosome"/>
</dbReference>
<gene>
    <name evidence="2" type="ORF">clem_09755</name>
</gene>
<evidence type="ECO:0000313" key="3">
    <source>
        <dbReference type="Proteomes" id="UP000201728"/>
    </source>
</evidence>
<proteinExistence type="predicted"/>